<sequence length="343" mass="39875">MANSILYTPISATSKISQDPKFNKCLQGLWKHNLICQTIDEASKHQISFKPKSIEWRIKGEGPTILELLSPKLNFKIAKALEKLNIFYINQLIFQNSMMLATWGQFKLIKNITRKERKPIWFRHLKSITLQDVVTKKIKNSLSMSADLKGLAIPNLQRLSSNNRVKDWIIAKEIDNEPTLGHIIKKNSNSVLIEHWKEFDYAILSQSKLEKYKKCSLTIDLLQESCTLRLSKKRILDALPKGALESPTKITKIKSNLWQRAQDKQQSNPESAFLSLKDIECLKIELIQKQYFDNKLSLQLIEELRYPESQNIAPVEGIPNRQPYKKNASNYRKFYNRNRMALF</sequence>
<keyword evidence="2" id="KW-1185">Reference proteome</keyword>
<gene>
    <name evidence="1" type="ORF">GMARGA_LOCUS8974</name>
</gene>
<evidence type="ECO:0000313" key="1">
    <source>
        <dbReference type="EMBL" id="CAG8643587.1"/>
    </source>
</evidence>
<evidence type="ECO:0000313" key="2">
    <source>
        <dbReference type="Proteomes" id="UP000789901"/>
    </source>
</evidence>
<dbReference type="Proteomes" id="UP000789901">
    <property type="component" value="Unassembled WGS sequence"/>
</dbReference>
<comment type="caution">
    <text evidence="1">The sequence shown here is derived from an EMBL/GenBank/DDBJ whole genome shotgun (WGS) entry which is preliminary data.</text>
</comment>
<proteinExistence type="predicted"/>
<accession>A0ABN7UQT9</accession>
<organism evidence="1 2">
    <name type="scientific">Gigaspora margarita</name>
    <dbReference type="NCBI Taxonomy" id="4874"/>
    <lineage>
        <taxon>Eukaryota</taxon>
        <taxon>Fungi</taxon>
        <taxon>Fungi incertae sedis</taxon>
        <taxon>Mucoromycota</taxon>
        <taxon>Glomeromycotina</taxon>
        <taxon>Glomeromycetes</taxon>
        <taxon>Diversisporales</taxon>
        <taxon>Gigasporaceae</taxon>
        <taxon>Gigaspora</taxon>
    </lineage>
</organism>
<dbReference type="EMBL" id="CAJVQB010004721">
    <property type="protein sequence ID" value="CAG8643587.1"/>
    <property type="molecule type" value="Genomic_DNA"/>
</dbReference>
<reference evidence="1 2" key="1">
    <citation type="submission" date="2021-06" db="EMBL/GenBank/DDBJ databases">
        <authorList>
            <person name="Kallberg Y."/>
            <person name="Tangrot J."/>
            <person name="Rosling A."/>
        </authorList>
    </citation>
    <scope>NUCLEOTIDE SEQUENCE [LARGE SCALE GENOMIC DNA]</scope>
    <source>
        <strain evidence="1 2">120-4 pot B 10/14</strain>
    </source>
</reference>
<protein>
    <submittedName>
        <fullName evidence="1">2049_t:CDS:1</fullName>
    </submittedName>
</protein>
<name>A0ABN7UQT9_GIGMA</name>